<dbReference type="FunFam" id="3.40.50.300:FF:000006">
    <property type="entry name" value="DNA-binding transcriptional regulator NtrC"/>
    <property type="match status" value="1"/>
</dbReference>
<feature type="modified residue" description="4-aspartylphosphate" evidence="8">
    <location>
        <position position="58"/>
    </location>
</feature>
<evidence type="ECO:0000256" key="7">
    <source>
        <dbReference type="ARBA" id="ARBA00023163"/>
    </source>
</evidence>
<dbReference type="FunFam" id="1.10.8.60:FF:000120">
    <property type="entry name" value="Sigma-54-dependent Fis family transcriptional regulator"/>
    <property type="match status" value="1"/>
</dbReference>
<proteinExistence type="predicted"/>
<dbReference type="GO" id="GO:0006355">
    <property type="term" value="P:regulation of DNA-templated transcription"/>
    <property type="evidence" value="ECO:0007669"/>
    <property type="project" value="InterPro"/>
</dbReference>
<dbReference type="Pfam" id="PF25601">
    <property type="entry name" value="AAA_lid_14"/>
    <property type="match status" value="1"/>
</dbReference>
<dbReference type="Pfam" id="PF02954">
    <property type="entry name" value="HTH_8"/>
    <property type="match status" value="1"/>
</dbReference>
<keyword evidence="12" id="KW-1185">Reference proteome</keyword>
<evidence type="ECO:0000259" key="10">
    <source>
        <dbReference type="PROSITE" id="PS50110"/>
    </source>
</evidence>
<reference evidence="12" key="1">
    <citation type="submission" date="2016-11" db="EMBL/GenBank/DDBJ databases">
        <authorList>
            <person name="Varghese N."/>
            <person name="Submissions S."/>
        </authorList>
    </citation>
    <scope>NUCLEOTIDE SEQUENCE [LARGE SCALE GENOMIC DNA]</scope>
    <source>
        <strain evidence="12">DSM 16917</strain>
    </source>
</reference>
<evidence type="ECO:0000313" key="12">
    <source>
        <dbReference type="Proteomes" id="UP000184268"/>
    </source>
</evidence>
<evidence type="ECO:0000256" key="1">
    <source>
        <dbReference type="ARBA" id="ARBA00022553"/>
    </source>
</evidence>
<keyword evidence="3" id="KW-0067">ATP-binding</keyword>
<keyword evidence="1 8" id="KW-0597">Phosphoprotein</keyword>
<dbReference type="Pfam" id="PF00072">
    <property type="entry name" value="Response_reg"/>
    <property type="match status" value="1"/>
</dbReference>
<dbReference type="PROSITE" id="PS00676">
    <property type="entry name" value="SIGMA54_INTERACT_2"/>
    <property type="match status" value="1"/>
</dbReference>
<feature type="domain" description="Response regulatory" evidence="10">
    <location>
        <begin position="9"/>
        <end position="123"/>
    </location>
</feature>
<dbReference type="InterPro" id="IPR002197">
    <property type="entry name" value="HTH_Fis"/>
</dbReference>
<dbReference type="SUPFAM" id="SSF52540">
    <property type="entry name" value="P-loop containing nucleoside triphosphate hydrolases"/>
    <property type="match status" value="1"/>
</dbReference>
<dbReference type="InterPro" id="IPR003593">
    <property type="entry name" value="AAA+_ATPase"/>
</dbReference>
<keyword evidence="5" id="KW-0805">Transcription regulation</keyword>
<evidence type="ECO:0000259" key="9">
    <source>
        <dbReference type="PROSITE" id="PS50045"/>
    </source>
</evidence>
<evidence type="ECO:0000256" key="4">
    <source>
        <dbReference type="ARBA" id="ARBA00023012"/>
    </source>
</evidence>
<dbReference type="AlphaFoldDB" id="A0A1M5RSN7"/>
<evidence type="ECO:0000256" key="5">
    <source>
        <dbReference type="ARBA" id="ARBA00023015"/>
    </source>
</evidence>
<dbReference type="InterPro" id="IPR025944">
    <property type="entry name" value="Sigma_54_int_dom_CS"/>
</dbReference>
<dbReference type="Gene3D" id="1.10.10.60">
    <property type="entry name" value="Homeodomain-like"/>
    <property type="match status" value="1"/>
</dbReference>
<keyword evidence="7" id="KW-0804">Transcription</keyword>
<dbReference type="GO" id="GO:0005524">
    <property type="term" value="F:ATP binding"/>
    <property type="evidence" value="ECO:0007669"/>
    <property type="project" value="UniProtKB-KW"/>
</dbReference>
<organism evidence="11 12">
    <name type="scientific">Ferrimonas marina</name>
    <dbReference type="NCBI Taxonomy" id="299255"/>
    <lineage>
        <taxon>Bacteria</taxon>
        <taxon>Pseudomonadati</taxon>
        <taxon>Pseudomonadota</taxon>
        <taxon>Gammaproteobacteria</taxon>
        <taxon>Alteromonadales</taxon>
        <taxon>Ferrimonadaceae</taxon>
        <taxon>Ferrimonas</taxon>
    </lineage>
</organism>
<sequence length="464" mass="51105">MTTESHKPSVLLVEDSETLASLYQAYLAQSECEVHWVASGEAAQAYLQERTPEVMLLDLNLPDIGGLEILQWLAPQNLAISVVIITAHGSVDAALDALRLGACDFLEKPFDAQRLQVTVANALQLSRLGSTVRALQSDRYRFHGFIGKHSSMQKIYRMVETVAASKATVFITGESGTGKEVCAEAIHRQGPRAKGAFVALNCGAIPKDLMESEIFGHSKGAFTGAVSERQGAAARANGGTLFLDEIGELDLELQTKLLRFVQTGRFQKVGGSGEEQVDVRFLCATNRDPLEEVKAGRFREDLYYRLYVVPIHLPPLRERGQDVLAIATSLLQRFAKEEGKGFVRFAPAAAAAMMQHDWPGNVRELQNVVRTLCVLHEGEEVQPAQLPPMLQALVPENLAEMEWEEEAVPTVAEAPRVKIQPLWKTEKEAIELAIEHCDGNIPQAAELLEVSPSTLYRKKQSWEG</sequence>
<dbReference type="EMBL" id="FQXG01000002">
    <property type="protein sequence ID" value="SHH29256.1"/>
    <property type="molecule type" value="Genomic_DNA"/>
</dbReference>
<dbReference type="Gene3D" id="3.40.50.300">
    <property type="entry name" value="P-loop containing nucleotide triphosphate hydrolases"/>
    <property type="match status" value="1"/>
</dbReference>
<dbReference type="PANTHER" id="PTHR32071:SF117">
    <property type="entry name" value="PTS-DEPENDENT DIHYDROXYACETONE KINASE OPERON REGULATORY PROTEIN-RELATED"/>
    <property type="match status" value="1"/>
</dbReference>
<keyword evidence="6 11" id="KW-0238">DNA-binding</keyword>
<dbReference type="SMART" id="SM00448">
    <property type="entry name" value="REC"/>
    <property type="match status" value="1"/>
</dbReference>
<dbReference type="RefSeq" id="WP_067659081.1">
    <property type="nucleotide sequence ID" value="NZ_FQXG01000002.1"/>
</dbReference>
<dbReference type="SMART" id="SM00382">
    <property type="entry name" value="AAA"/>
    <property type="match status" value="1"/>
</dbReference>
<name>A0A1M5RSN7_9GAMM</name>
<evidence type="ECO:0000256" key="3">
    <source>
        <dbReference type="ARBA" id="ARBA00022840"/>
    </source>
</evidence>
<keyword evidence="4" id="KW-0902">Two-component regulatory system</keyword>
<dbReference type="InterPro" id="IPR058031">
    <property type="entry name" value="AAA_lid_NorR"/>
</dbReference>
<evidence type="ECO:0000256" key="8">
    <source>
        <dbReference type="PROSITE-ProRule" id="PRU00169"/>
    </source>
</evidence>
<evidence type="ECO:0000256" key="6">
    <source>
        <dbReference type="ARBA" id="ARBA00023125"/>
    </source>
</evidence>
<dbReference type="InterPro" id="IPR002078">
    <property type="entry name" value="Sigma_54_int"/>
</dbReference>
<dbReference type="FunFam" id="1.10.10.60:FF:000343">
    <property type="entry name" value="Sigma-54-dependent Fis family transcriptional regulator"/>
    <property type="match status" value="1"/>
</dbReference>
<dbReference type="InterPro" id="IPR001789">
    <property type="entry name" value="Sig_transdc_resp-reg_receiver"/>
</dbReference>
<dbReference type="InterPro" id="IPR011006">
    <property type="entry name" value="CheY-like_superfamily"/>
</dbReference>
<gene>
    <name evidence="11" type="ORF">SAMN02745129_1735</name>
</gene>
<dbReference type="SUPFAM" id="SSF46689">
    <property type="entry name" value="Homeodomain-like"/>
    <property type="match status" value="1"/>
</dbReference>
<dbReference type="CDD" id="cd17572">
    <property type="entry name" value="REC_NtrC1-like"/>
    <property type="match status" value="1"/>
</dbReference>
<dbReference type="OrthoDB" id="9804019at2"/>
<dbReference type="STRING" id="299255.SAMN02745129_1735"/>
<dbReference type="InterPro" id="IPR025943">
    <property type="entry name" value="Sigma_54_int_dom_ATP-bd_2"/>
</dbReference>
<dbReference type="CDD" id="cd00009">
    <property type="entry name" value="AAA"/>
    <property type="match status" value="1"/>
</dbReference>
<dbReference type="PROSITE" id="PS00688">
    <property type="entry name" value="SIGMA54_INTERACT_3"/>
    <property type="match status" value="1"/>
</dbReference>
<dbReference type="Proteomes" id="UP000184268">
    <property type="component" value="Unassembled WGS sequence"/>
</dbReference>
<dbReference type="GO" id="GO:0000160">
    <property type="term" value="P:phosphorelay signal transduction system"/>
    <property type="evidence" value="ECO:0007669"/>
    <property type="project" value="UniProtKB-KW"/>
</dbReference>
<dbReference type="GO" id="GO:0043565">
    <property type="term" value="F:sequence-specific DNA binding"/>
    <property type="evidence" value="ECO:0007669"/>
    <property type="project" value="InterPro"/>
</dbReference>
<feature type="domain" description="Sigma-54 factor interaction" evidence="9">
    <location>
        <begin position="145"/>
        <end position="374"/>
    </location>
</feature>
<dbReference type="Pfam" id="PF00158">
    <property type="entry name" value="Sigma54_activat"/>
    <property type="match status" value="1"/>
</dbReference>
<accession>A0A1M5RSN7</accession>
<dbReference type="PROSITE" id="PS50045">
    <property type="entry name" value="SIGMA54_INTERACT_4"/>
    <property type="match status" value="1"/>
</dbReference>
<dbReference type="Gene3D" id="1.10.8.60">
    <property type="match status" value="1"/>
</dbReference>
<dbReference type="PANTHER" id="PTHR32071">
    <property type="entry name" value="TRANSCRIPTIONAL REGULATORY PROTEIN"/>
    <property type="match status" value="1"/>
</dbReference>
<dbReference type="Gene3D" id="3.40.50.2300">
    <property type="match status" value="1"/>
</dbReference>
<protein>
    <submittedName>
        <fullName evidence="11">DNA-binding transcriptional response regulator, NtrC family, contains REC, AAA-type ATPase, and a Fis-type DNA-binding domains</fullName>
    </submittedName>
</protein>
<dbReference type="InterPro" id="IPR027417">
    <property type="entry name" value="P-loop_NTPase"/>
</dbReference>
<keyword evidence="2" id="KW-0547">Nucleotide-binding</keyword>
<dbReference type="SUPFAM" id="SSF52172">
    <property type="entry name" value="CheY-like"/>
    <property type="match status" value="1"/>
</dbReference>
<evidence type="ECO:0000313" key="11">
    <source>
        <dbReference type="EMBL" id="SHH29256.1"/>
    </source>
</evidence>
<dbReference type="PROSITE" id="PS50110">
    <property type="entry name" value="RESPONSE_REGULATORY"/>
    <property type="match status" value="1"/>
</dbReference>
<evidence type="ECO:0000256" key="2">
    <source>
        <dbReference type="ARBA" id="ARBA00022741"/>
    </source>
</evidence>
<dbReference type="InterPro" id="IPR009057">
    <property type="entry name" value="Homeodomain-like_sf"/>
</dbReference>